<evidence type="ECO:0000313" key="3">
    <source>
        <dbReference type="Proteomes" id="UP001162060"/>
    </source>
</evidence>
<proteinExistence type="predicted"/>
<accession>A0AAV1TXI9</accession>
<organism evidence="2 3">
    <name type="scientific">Peronospora matthiolae</name>
    <dbReference type="NCBI Taxonomy" id="2874970"/>
    <lineage>
        <taxon>Eukaryota</taxon>
        <taxon>Sar</taxon>
        <taxon>Stramenopiles</taxon>
        <taxon>Oomycota</taxon>
        <taxon>Peronosporomycetes</taxon>
        <taxon>Peronosporales</taxon>
        <taxon>Peronosporaceae</taxon>
        <taxon>Peronospora</taxon>
    </lineage>
</organism>
<gene>
    <name evidence="2" type="ORF">PM001_LOCUS11283</name>
</gene>
<reference evidence="2" key="1">
    <citation type="submission" date="2024-01" db="EMBL/GenBank/DDBJ databases">
        <authorList>
            <person name="Webb A."/>
        </authorList>
    </citation>
    <scope>NUCLEOTIDE SEQUENCE</scope>
    <source>
        <strain evidence="2">Pm1</strain>
    </source>
</reference>
<sequence>MHLAVLGIFWRFDLSSAYDTGSCTSIGFAIDVLTGPCAFLEQPNVYGQSGVVKPDWNSHGPDCALHFSFQTSSLNKKRSNLVLFTMIGRFKTCLKELADTCRT</sequence>
<evidence type="ECO:0000313" key="2">
    <source>
        <dbReference type="EMBL" id="CAK7926133.1"/>
    </source>
</evidence>
<comment type="caution">
    <text evidence="2">The sequence shown here is derived from an EMBL/GenBank/DDBJ whole genome shotgun (WGS) entry which is preliminary data.</text>
</comment>
<name>A0AAV1TXI9_9STRA</name>
<protein>
    <recommendedName>
        <fullName evidence="4">Secreted protein</fullName>
    </recommendedName>
</protein>
<dbReference type="Proteomes" id="UP001162060">
    <property type="component" value="Unassembled WGS sequence"/>
</dbReference>
<evidence type="ECO:0000256" key="1">
    <source>
        <dbReference type="SAM" id="SignalP"/>
    </source>
</evidence>
<evidence type="ECO:0008006" key="4">
    <source>
        <dbReference type="Google" id="ProtNLM"/>
    </source>
</evidence>
<feature type="chain" id="PRO_5043740783" description="Secreted protein" evidence="1">
    <location>
        <begin position="18"/>
        <end position="103"/>
    </location>
</feature>
<dbReference type="EMBL" id="CAKLBY020000097">
    <property type="protein sequence ID" value="CAK7926133.1"/>
    <property type="molecule type" value="Genomic_DNA"/>
</dbReference>
<dbReference type="AlphaFoldDB" id="A0AAV1TXI9"/>
<keyword evidence="1" id="KW-0732">Signal</keyword>
<feature type="signal peptide" evidence="1">
    <location>
        <begin position="1"/>
        <end position="17"/>
    </location>
</feature>